<dbReference type="OrthoDB" id="382013at2157"/>
<dbReference type="AlphaFoldDB" id="A0A1D3L1T9"/>
<dbReference type="KEGG" id="mcub:MCBB_0885"/>
<evidence type="ECO:0000313" key="3">
    <source>
        <dbReference type="Proteomes" id="UP000094707"/>
    </source>
</evidence>
<dbReference type="STRING" id="118062.MCBB_0885"/>
<gene>
    <name evidence="2" type="ORF">MCBB_0885</name>
</gene>
<keyword evidence="1" id="KW-0812">Transmembrane</keyword>
<feature type="transmembrane region" description="Helical" evidence="1">
    <location>
        <begin position="12"/>
        <end position="29"/>
    </location>
</feature>
<protein>
    <submittedName>
        <fullName evidence="2">Region of a membrane-bound protein predicted to be embedded in the membrane</fullName>
    </submittedName>
</protein>
<sequence length="55" mass="6195">MVEISNKSQKILKMALKTAILLVFLYVSLINPQGIELRFLMAAIMFAVIIFPLKA</sequence>
<reference evidence="2 3" key="1">
    <citation type="submission" date="2016-08" db="EMBL/GenBank/DDBJ databases">
        <authorList>
            <person name="Seilhamer J.J."/>
        </authorList>
    </citation>
    <scope>NUCLEOTIDE SEQUENCE [LARGE SCALE GENOMIC DNA]</scope>
    <source>
        <strain evidence="2">Buetzberg</strain>
    </source>
</reference>
<dbReference type="EMBL" id="LT607756">
    <property type="protein sequence ID" value="SCG85449.1"/>
    <property type="molecule type" value="Genomic_DNA"/>
</dbReference>
<evidence type="ECO:0000256" key="1">
    <source>
        <dbReference type="SAM" id="Phobius"/>
    </source>
</evidence>
<keyword evidence="1" id="KW-0472">Membrane</keyword>
<feature type="transmembrane region" description="Helical" evidence="1">
    <location>
        <begin position="35"/>
        <end position="53"/>
    </location>
</feature>
<name>A0A1D3L1T9_9EURY</name>
<accession>A0A1D3L1T9</accession>
<keyword evidence="3" id="KW-1185">Reference proteome</keyword>
<evidence type="ECO:0000313" key="2">
    <source>
        <dbReference type="EMBL" id="SCG85449.1"/>
    </source>
</evidence>
<keyword evidence="1" id="KW-1133">Transmembrane helix</keyword>
<dbReference type="GeneID" id="55571388"/>
<dbReference type="Proteomes" id="UP000094707">
    <property type="component" value="Chromosome I"/>
</dbReference>
<dbReference type="RefSeq" id="WP_171899086.1">
    <property type="nucleotide sequence ID" value="NZ_LT607756.1"/>
</dbReference>
<organism evidence="2 3">
    <name type="scientific">Methanobacterium congolense</name>
    <dbReference type="NCBI Taxonomy" id="118062"/>
    <lineage>
        <taxon>Archaea</taxon>
        <taxon>Methanobacteriati</taxon>
        <taxon>Methanobacteriota</taxon>
        <taxon>Methanomada group</taxon>
        <taxon>Methanobacteria</taxon>
        <taxon>Methanobacteriales</taxon>
        <taxon>Methanobacteriaceae</taxon>
        <taxon>Methanobacterium</taxon>
    </lineage>
</organism>
<proteinExistence type="predicted"/>